<dbReference type="AlphaFoldDB" id="G9YPA7"/>
<organism evidence="2 3">
    <name type="scientific">Flavonifractor plautii ATCC 29863</name>
    <dbReference type="NCBI Taxonomy" id="411475"/>
    <lineage>
        <taxon>Bacteria</taxon>
        <taxon>Bacillati</taxon>
        <taxon>Bacillota</taxon>
        <taxon>Clostridia</taxon>
        <taxon>Eubacteriales</taxon>
        <taxon>Oscillospiraceae</taxon>
        <taxon>Flavonifractor</taxon>
    </lineage>
</organism>
<comment type="caution">
    <text evidence="2">The sequence shown here is derived from an EMBL/GenBank/DDBJ whole genome shotgun (WGS) entry which is preliminary data.</text>
</comment>
<proteinExistence type="predicted"/>
<protein>
    <submittedName>
        <fullName evidence="2">Uncharacterized protein</fullName>
    </submittedName>
</protein>
<feature type="compositionally biased region" description="Basic residues" evidence="1">
    <location>
        <begin position="44"/>
        <end position="54"/>
    </location>
</feature>
<evidence type="ECO:0000313" key="2">
    <source>
        <dbReference type="EMBL" id="EHM52899.1"/>
    </source>
</evidence>
<dbReference type="Proteomes" id="UP000004459">
    <property type="component" value="Unassembled WGS sequence"/>
</dbReference>
<evidence type="ECO:0000256" key="1">
    <source>
        <dbReference type="SAM" id="MobiDB-lite"/>
    </source>
</evidence>
<evidence type="ECO:0000313" key="3">
    <source>
        <dbReference type="Proteomes" id="UP000004459"/>
    </source>
</evidence>
<feature type="region of interest" description="Disordered" evidence="1">
    <location>
        <begin position="35"/>
        <end position="54"/>
    </location>
</feature>
<accession>G9YPA7</accession>
<sequence length="65" mass="7627">MNRSPIFGYLALYQNLLITETGNCRDKGEIWRNKRRKADGAGAGRKRQAKGAFHCQRRRRAFRPY</sequence>
<name>G9YPA7_FLAPL</name>
<reference evidence="2 3" key="1">
    <citation type="submission" date="2011-08" db="EMBL/GenBank/DDBJ databases">
        <authorList>
            <person name="Weinstock G."/>
            <person name="Sodergren E."/>
            <person name="Clifton S."/>
            <person name="Fulton L."/>
            <person name="Fulton B."/>
            <person name="Courtney L."/>
            <person name="Fronick C."/>
            <person name="Harrison M."/>
            <person name="Strong C."/>
            <person name="Farmer C."/>
            <person name="Delahaunty K."/>
            <person name="Markovic C."/>
            <person name="Hall O."/>
            <person name="Minx P."/>
            <person name="Tomlinson C."/>
            <person name="Mitreva M."/>
            <person name="Hou S."/>
            <person name="Chen J."/>
            <person name="Wollam A."/>
            <person name="Pepin K.H."/>
            <person name="Johnson M."/>
            <person name="Bhonagiri V."/>
            <person name="Zhang X."/>
            <person name="Suruliraj S."/>
            <person name="Warren W."/>
            <person name="Chinwalla A."/>
            <person name="Mardis E.R."/>
            <person name="Wilson R.K."/>
        </authorList>
    </citation>
    <scope>NUCLEOTIDE SEQUENCE [LARGE SCALE GENOMIC DNA]</scope>
    <source>
        <strain evidence="2 3">ATCC 29863</strain>
    </source>
</reference>
<dbReference type="HOGENOM" id="CLU_2843441_0_0_9"/>
<dbReference type="EMBL" id="AGCK01000090">
    <property type="protein sequence ID" value="EHM52899.1"/>
    <property type="molecule type" value="Genomic_DNA"/>
</dbReference>
<gene>
    <name evidence="2" type="ORF">HMPREF0372_01336</name>
</gene>